<dbReference type="KEGG" id="bmx:BMS_2254"/>
<dbReference type="eggNOG" id="COG4122">
    <property type="taxonomic scope" value="Bacteria"/>
</dbReference>
<evidence type="ECO:0000313" key="2">
    <source>
        <dbReference type="EMBL" id="CBW27056.1"/>
    </source>
</evidence>
<dbReference type="RefSeq" id="WP_014244833.1">
    <property type="nucleotide sequence ID" value="NC_016620.1"/>
</dbReference>
<name>E1X484_HALMS</name>
<dbReference type="OrthoDB" id="5291280at2"/>
<evidence type="ECO:0000313" key="3">
    <source>
        <dbReference type="Proteomes" id="UP000008963"/>
    </source>
</evidence>
<dbReference type="SUPFAM" id="SSF53335">
    <property type="entry name" value="S-adenosyl-L-methionine-dependent methyltransferases"/>
    <property type="match status" value="1"/>
</dbReference>
<dbReference type="PATRIC" id="fig|862908.3.peg.2145"/>
<evidence type="ECO:0000259" key="1">
    <source>
        <dbReference type="Pfam" id="PF13847"/>
    </source>
</evidence>
<dbReference type="STRING" id="862908.BMS_2254"/>
<dbReference type="Pfam" id="PF13847">
    <property type="entry name" value="Methyltransf_31"/>
    <property type="match status" value="1"/>
</dbReference>
<dbReference type="HOGENOM" id="CLU_810774_0_0_7"/>
<dbReference type="Proteomes" id="UP000008963">
    <property type="component" value="Chromosome"/>
</dbReference>
<reference evidence="3" key="1">
    <citation type="journal article" date="2013" name="ISME J.">
        <title>A small predatory core genome in the divergent marine Bacteriovorax marinus SJ and the terrestrial Bdellovibrio bacteriovorus.</title>
        <authorList>
            <person name="Crossman L.C."/>
            <person name="Chen H."/>
            <person name="Cerdeno-Tarraga A.M."/>
            <person name="Brooks K."/>
            <person name="Quail M.A."/>
            <person name="Pineiro S.A."/>
            <person name="Hobley L."/>
            <person name="Sockett R.E."/>
            <person name="Bentley S.D."/>
            <person name="Parkhill J."/>
            <person name="Williams H.N."/>
            <person name="Stine O.C."/>
        </authorList>
    </citation>
    <scope>NUCLEOTIDE SEQUENCE [LARGE SCALE GENOMIC DNA]</scope>
    <source>
        <strain evidence="3">ATCC BAA-682 / DSM 15412 / SJ</strain>
    </source>
</reference>
<dbReference type="Gene3D" id="3.40.50.150">
    <property type="entry name" value="Vaccinia Virus protein VP39"/>
    <property type="match status" value="1"/>
</dbReference>
<dbReference type="InterPro" id="IPR025714">
    <property type="entry name" value="Methyltranfer_dom"/>
</dbReference>
<dbReference type="CDD" id="cd02440">
    <property type="entry name" value="AdoMet_MTases"/>
    <property type="match status" value="1"/>
</dbReference>
<dbReference type="InterPro" id="IPR029063">
    <property type="entry name" value="SAM-dependent_MTases_sf"/>
</dbReference>
<dbReference type="EMBL" id="FQ312005">
    <property type="protein sequence ID" value="CBW27056.1"/>
    <property type="molecule type" value="Genomic_DNA"/>
</dbReference>
<gene>
    <name evidence="2" type="ordered locus">BMS_2254</name>
</gene>
<proteinExistence type="predicted"/>
<sequence>MSKSEISLKIKKFNLKLEQIDSPKEFNNYCDDFFNYHYQELEEALTLESSDENLYLTERLREEALNTSWYDYYQIIKFTKGKRVIDIGSAYSKGTLLAQCLGEESFHSIELVEERIKWAVDTAQALGLDTTQFIIGDALDFDYQSYDYFFIYQPTGFFLSKLLNELTQYTHAKIISIESHGDLITRFKYDNRLSGPQVILELDASRHDQGLYEFQILNCELRRELILEYQLYNSTYLQVDAYNSVYSNFSYILNLKNLLIDYIEGHPSIDLNGVRINIEREFENLKVRSSLTDFEKEYIDKDHLVYEQKSQRILKVITAPEEALELSSSGRVERRNLNLPSS</sequence>
<protein>
    <recommendedName>
        <fullName evidence="1">Methyltransferase domain-containing protein</fullName>
    </recommendedName>
</protein>
<dbReference type="AlphaFoldDB" id="E1X484"/>
<keyword evidence="3" id="KW-1185">Reference proteome</keyword>
<organism evidence="2 3">
    <name type="scientific">Halobacteriovorax marinus (strain ATCC BAA-682 / DSM 15412 / SJ)</name>
    <name type="common">Bacteriovorax marinus</name>
    <dbReference type="NCBI Taxonomy" id="862908"/>
    <lineage>
        <taxon>Bacteria</taxon>
        <taxon>Pseudomonadati</taxon>
        <taxon>Bdellovibrionota</taxon>
        <taxon>Bacteriovoracia</taxon>
        <taxon>Bacteriovoracales</taxon>
        <taxon>Halobacteriovoraceae</taxon>
        <taxon>Halobacteriovorax</taxon>
    </lineage>
</organism>
<accession>E1X484</accession>
<feature type="domain" description="Methyltransferase" evidence="1">
    <location>
        <begin position="79"/>
        <end position="191"/>
    </location>
</feature>